<evidence type="ECO:0000256" key="3">
    <source>
        <dbReference type="ARBA" id="ARBA00017411"/>
    </source>
</evidence>
<dbReference type="Proteomes" id="UP000743370">
    <property type="component" value="Unassembled WGS sequence"/>
</dbReference>
<keyword evidence="9" id="KW-0812">Transmembrane</keyword>
<evidence type="ECO:0000256" key="6">
    <source>
        <dbReference type="ARBA" id="ARBA00023125"/>
    </source>
</evidence>
<evidence type="ECO:0000256" key="2">
    <source>
        <dbReference type="ARBA" id="ARBA00004574"/>
    </source>
</evidence>
<keyword evidence="6" id="KW-0238">DNA-binding</keyword>
<dbReference type="GO" id="GO:0005634">
    <property type="term" value="C:nucleus"/>
    <property type="evidence" value="ECO:0007669"/>
    <property type="project" value="UniProtKB-SubCell"/>
</dbReference>
<dbReference type="InterPro" id="IPR040260">
    <property type="entry name" value="RFA2-like"/>
</dbReference>
<dbReference type="Gene3D" id="2.40.50.140">
    <property type="entry name" value="Nucleic acid-binding proteins"/>
    <property type="match status" value="1"/>
</dbReference>
<dbReference type="InterPro" id="IPR012340">
    <property type="entry name" value="NA-bd_OB-fold"/>
</dbReference>
<accession>A0A8T0JPH7</accession>
<organism evidence="10 11">
    <name type="scientific">Phaseolus angularis</name>
    <name type="common">Azuki bean</name>
    <name type="synonym">Vigna angularis</name>
    <dbReference type="NCBI Taxonomy" id="3914"/>
    <lineage>
        <taxon>Eukaryota</taxon>
        <taxon>Viridiplantae</taxon>
        <taxon>Streptophyta</taxon>
        <taxon>Embryophyta</taxon>
        <taxon>Tracheophyta</taxon>
        <taxon>Spermatophyta</taxon>
        <taxon>Magnoliopsida</taxon>
        <taxon>eudicotyledons</taxon>
        <taxon>Gunneridae</taxon>
        <taxon>Pentapetalae</taxon>
        <taxon>rosids</taxon>
        <taxon>fabids</taxon>
        <taxon>Fabales</taxon>
        <taxon>Fabaceae</taxon>
        <taxon>Papilionoideae</taxon>
        <taxon>50 kb inversion clade</taxon>
        <taxon>NPAAA clade</taxon>
        <taxon>indigoferoid/millettioid clade</taxon>
        <taxon>Phaseoleae</taxon>
        <taxon>Vigna</taxon>
    </lineage>
</organism>
<feature type="transmembrane region" description="Helical" evidence="9">
    <location>
        <begin position="122"/>
        <end position="141"/>
    </location>
</feature>
<comment type="caution">
    <text evidence="10">The sequence shown here is derived from an EMBL/GenBank/DDBJ whole genome shotgun (WGS) entry which is preliminary data.</text>
</comment>
<keyword evidence="5" id="KW-0779">Telomere</keyword>
<reference evidence="10 11" key="1">
    <citation type="submission" date="2020-05" db="EMBL/GenBank/DDBJ databases">
        <title>Vigna angularis (adzuki bean) Var. LongXiaoDou No. 4 denovo assembly.</title>
        <authorList>
            <person name="Xiang H."/>
        </authorList>
    </citation>
    <scope>NUCLEOTIDE SEQUENCE [LARGE SCALE GENOMIC DNA]</scope>
    <source>
        <tissue evidence="10">Leaf</tissue>
    </source>
</reference>
<gene>
    <name evidence="10" type="ORF">HKW66_Vig0251610</name>
</gene>
<dbReference type="PANTHER" id="PTHR13989:SF33">
    <property type="entry name" value="CST COMPLEX SUBUNIT STN1"/>
    <property type="match status" value="1"/>
</dbReference>
<dbReference type="GO" id="GO:0003677">
    <property type="term" value="F:DNA binding"/>
    <property type="evidence" value="ECO:0007669"/>
    <property type="project" value="UniProtKB-KW"/>
</dbReference>
<evidence type="ECO:0000256" key="9">
    <source>
        <dbReference type="SAM" id="Phobius"/>
    </source>
</evidence>
<dbReference type="PANTHER" id="PTHR13989">
    <property type="entry name" value="REPLICATION PROTEIN A-RELATED"/>
    <property type="match status" value="1"/>
</dbReference>
<dbReference type="AlphaFoldDB" id="A0A8T0JPH7"/>
<evidence type="ECO:0000256" key="8">
    <source>
        <dbReference type="ARBA" id="ARBA00030039"/>
    </source>
</evidence>
<keyword evidence="9" id="KW-1133">Transmembrane helix</keyword>
<sequence>MENGNNNAVALQNTHVKLLAFDLLSLTQFPFRSPDAATSFLRRGIPISRVETLGTITLLHLKPDRLLRFAIDDGTGCVPCVLWLNNANSPSVVRRRRHELAARFCLVLEEEIVLACGLRIRLRISIIRGGICFVVTLAVVFSDEGVSLFRDVVVLFPYRLRFAIWVFVCRLCRGCWKEDEMMRESSYLLRAHVDTMPI</sequence>
<evidence type="ECO:0000256" key="5">
    <source>
        <dbReference type="ARBA" id="ARBA00022895"/>
    </source>
</evidence>
<dbReference type="GO" id="GO:0000781">
    <property type="term" value="C:chromosome, telomeric region"/>
    <property type="evidence" value="ECO:0007669"/>
    <property type="project" value="UniProtKB-SubCell"/>
</dbReference>
<name>A0A8T0JPH7_PHAAN</name>
<proteinExistence type="predicted"/>
<keyword evidence="7" id="KW-0539">Nucleus</keyword>
<comment type="subcellular location">
    <subcellularLocation>
        <location evidence="2">Chromosome</location>
        <location evidence="2">Telomere</location>
    </subcellularLocation>
    <subcellularLocation>
        <location evidence="1">Nucleus</location>
    </subcellularLocation>
</comment>
<protein>
    <recommendedName>
        <fullName evidence="3">CST complex subunit STN1</fullName>
    </recommendedName>
    <alternativeName>
        <fullName evidence="8">Suppressor of cdc thirteen homolog</fullName>
    </alternativeName>
</protein>
<evidence type="ECO:0000256" key="4">
    <source>
        <dbReference type="ARBA" id="ARBA00022454"/>
    </source>
</evidence>
<keyword evidence="4" id="KW-0158">Chromosome</keyword>
<dbReference type="EMBL" id="JABFOF010000010">
    <property type="protein sequence ID" value="KAG2377177.1"/>
    <property type="molecule type" value="Genomic_DNA"/>
</dbReference>
<keyword evidence="9" id="KW-0472">Membrane</keyword>
<evidence type="ECO:0000256" key="1">
    <source>
        <dbReference type="ARBA" id="ARBA00004123"/>
    </source>
</evidence>
<evidence type="ECO:0000256" key="7">
    <source>
        <dbReference type="ARBA" id="ARBA00023242"/>
    </source>
</evidence>
<evidence type="ECO:0000313" key="11">
    <source>
        <dbReference type="Proteomes" id="UP000743370"/>
    </source>
</evidence>
<evidence type="ECO:0000313" key="10">
    <source>
        <dbReference type="EMBL" id="KAG2377177.1"/>
    </source>
</evidence>